<accession>X1F7P9</accession>
<protein>
    <submittedName>
        <fullName evidence="1">Uncharacterized protein</fullName>
    </submittedName>
</protein>
<dbReference type="EMBL" id="BART01033030">
    <property type="protein sequence ID" value="GAH16823.1"/>
    <property type="molecule type" value="Genomic_DNA"/>
</dbReference>
<sequence length="40" mass="4664">TAGVDFMNVDNQGRIHIERDCENVILHWIMELQAEYNDAC</sequence>
<gene>
    <name evidence="1" type="ORF">S01H4_56904</name>
</gene>
<evidence type="ECO:0000313" key="1">
    <source>
        <dbReference type="EMBL" id="GAH16823.1"/>
    </source>
</evidence>
<name>X1F7P9_9ZZZZ</name>
<proteinExistence type="predicted"/>
<dbReference type="AlphaFoldDB" id="X1F7P9"/>
<reference evidence="1" key="1">
    <citation type="journal article" date="2014" name="Front. Microbiol.">
        <title>High frequency of phylogenetically diverse reductive dehalogenase-homologous genes in deep subseafloor sedimentary metagenomes.</title>
        <authorList>
            <person name="Kawai M."/>
            <person name="Futagami T."/>
            <person name="Toyoda A."/>
            <person name="Takaki Y."/>
            <person name="Nishi S."/>
            <person name="Hori S."/>
            <person name="Arai W."/>
            <person name="Tsubouchi T."/>
            <person name="Morono Y."/>
            <person name="Uchiyama I."/>
            <person name="Ito T."/>
            <person name="Fujiyama A."/>
            <person name="Inagaki F."/>
            <person name="Takami H."/>
        </authorList>
    </citation>
    <scope>NUCLEOTIDE SEQUENCE</scope>
    <source>
        <strain evidence="1">Expedition CK06-06</strain>
    </source>
</reference>
<comment type="caution">
    <text evidence="1">The sequence shown here is derived from an EMBL/GenBank/DDBJ whole genome shotgun (WGS) entry which is preliminary data.</text>
</comment>
<organism evidence="1">
    <name type="scientific">marine sediment metagenome</name>
    <dbReference type="NCBI Taxonomy" id="412755"/>
    <lineage>
        <taxon>unclassified sequences</taxon>
        <taxon>metagenomes</taxon>
        <taxon>ecological metagenomes</taxon>
    </lineage>
</organism>
<feature type="non-terminal residue" evidence="1">
    <location>
        <position position="1"/>
    </location>
</feature>